<accession>A0A381WC80</accession>
<dbReference type="GO" id="GO:0016990">
    <property type="term" value="F:arginine deiminase activity"/>
    <property type="evidence" value="ECO:0007669"/>
    <property type="project" value="TreeGrafter"/>
</dbReference>
<name>A0A381WC80_9ZZZZ</name>
<dbReference type="PANTHER" id="PTHR47271">
    <property type="entry name" value="ARGININE DEIMINASE"/>
    <property type="match status" value="1"/>
</dbReference>
<dbReference type="PANTHER" id="PTHR47271:SF2">
    <property type="entry name" value="ARGININE DEIMINASE"/>
    <property type="match status" value="1"/>
</dbReference>
<dbReference type="EMBL" id="UINC01011332">
    <property type="protein sequence ID" value="SVA50072.1"/>
    <property type="molecule type" value="Genomic_DNA"/>
</dbReference>
<reference evidence="1" key="1">
    <citation type="submission" date="2018-05" db="EMBL/GenBank/DDBJ databases">
        <authorList>
            <person name="Lanie J.A."/>
            <person name="Ng W.-L."/>
            <person name="Kazmierczak K.M."/>
            <person name="Andrzejewski T.M."/>
            <person name="Davidsen T.M."/>
            <person name="Wayne K.J."/>
            <person name="Tettelin H."/>
            <person name="Glass J.I."/>
            <person name="Rusch D."/>
            <person name="Podicherti R."/>
            <person name="Tsui H.-C.T."/>
            <person name="Winkler M.E."/>
        </authorList>
    </citation>
    <scope>NUCLEOTIDE SEQUENCE</scope>
</reference>
<dbReference type="Pfam" id="PF19420">
    <property type="entry name" value="DDAH_eukar"/>
    <property type="match status" value="1"/>
</dbReference>
<sequence length="294" mass="33025">MTRFGCQDMVSPIRQILLKHPKDAFINQSKVDREFVQLNYSGTPNYHRACASYDSFLNLLKSFGIKIHFLPVSKSTSLDSVYTHDPCIVSNNGVILCNMGKTARLSEPEAVKEYFQSIHVPILGRIEPPGTLEGGDVVWIDEQTVAVGDGYRSNAEGICQLKALLGDQVDNLISVPLPHWTGPEDCLHLMSIVSPIDHDLYLMYSRLLPVPFRKYLLDRQIQFIEVPDEEYDSMGCNVLAIEPRKVIMIKGNPITQRRLEREGVEIHTYDGSEISLKGAGGPTCLTRPFLRYAS</sequence>
<evidence type="ECO:0000313" key="1">
    <source>
        <dbReference type="EMBL" id="SVA50072.1"/>
    </source>
</evidence>
<protein>
    <recommendedName>
        <fullName evidence="2">Amidinotransferase</fullName>
    </recommendedName>
</protein>
<dbReference type="AlphaFoldDB" id="A0A381WC80"/>
<dbReference type="SUPFAM" id="SSF55909">
    <property type="entry name" value="Pentein"/>
    <property type="match status" value="1"/>
</dbReference>
<dbReference type="Gene3D" id="3.75.10.10">
    <property type="entry name" value="L-arginine/glycine Amidinotransferase, Chain A"/>
    <property type="match status" value="1"/>
</dbReference>
<evidence type="ECO:0008006" key="2">
    <source>
        <dbReference type="Google" id="ProtNLM"/>
    </source>
</evidence>
<dbReference type="GO" id="GO:0019546">
    <property type="term" value="P:L-arginine deiminase pathway"/>
    <property type="evidence" value="ECO:0007669"/>
    <property type="project" value="TreeGrafter"/>
</dbReference>
<gene>
    <name evidence="1" type="ORF">METZ01_LOCUS102926</name>
</gene>
<proteinExistence type="predicted"/>
<organism evidence="1">
    <name type="scientific">marine metagenome</name>
    <dbReference type="NCBI Taxonomy" id="408172"/>
    <lineage>
        <taxon>unclassified sequences</taxon>
        <taxon>metagenomes</taxon>
        <taxon>ecological metagenomes</taxon>
    </lineage>
</organism>